<sequence length="61" mass="6890">MEEVVQLAADHIEIFTSILDEDFISSTIAMDVKLAEDCTNIMISNGWFEEPPSSVDRRELS</sequence>
<dbReference type="EMBL" id="CP096034">
    <property type="protein sequence ID" value="UPM52682.1"/>
    <property type="molecule type" value="Genomic_DNA"/>
</dbReference>
<dbReference type="Proteomes" id="UP000830639">
    <property type="component" value="Chromosome"/>
</dbReference>
<dbReference type="RefSeq" id="WP_248266044.1">
    <property type="nucleotide sequence ID" value="NZ_CP096034.1"/>
</dbReference>
<keyword evidence="2" id="KW-1185">Reference proteome</keyword>
<evidence type="ECO:0000313" key="2">
    <source>
        <dbReference type="Proteomes" id="UP000830639"/>
    </source>
</evidence>
<protein>
    <submittedName>
        <fullName evidence="1">DUF3231 family protein</fullName>
    </submittedName>
</protein>
<gene>
    <name evidence="1" type="ORF">MY490_12650</name>
</gene>
<evidence type="ECO:0000313" key="1">
    <source>
        <dbReference type="EMBL" id="UPM52682.1"/>
    </source>
</evidence>
<reference evidence="1 2" key="1">
    <citation type="submission" date="2022-04" db="EMBL/GenBank/DDBJ databases">
        <title>Mechanism of arsenic methylation and mitigation arsenic toxicity by Bacillus sp. LH14 from an Arsenic-Contaminated Paddy Soil.</title>
        <authorList>
            <person name="Wang D."/>
        </authorList>
    </citation>
    <scope>NUCLEOTIDE SEQUENCE [LARGE SCALE GENOMIC DNA]</scope>
    <source>
        <strain evidence="1 2">LH14</strain>
    </source>
</reference>
<accession>A0ABY4JIV5</accession>
<name>A0ABY4JIV5_9BACI</name>
<proteinExistence type="predicted"/>
<organism evidence="1 2">
    <name type="scientific">Gottfriedia acidiceleris</name>
    <dbReference type="NCBI Taxonomy" id="371036"/>
    <lineage>
        <taxon>Bacteria</taxon>
        <taxon>Bacillati</taxon>
        <taxon>Bacillota</taxon>
        <taxon>Bacilli</taxon>
        <taxon>Bacillales</taxon>
        <taxon>Bacillaceae</taxon>
        <taxon>Gottfriedia</taxon>
    </lineage>
</organism>